<keyword evidence="2 5" id="KW-0812">Transmembrane</keyword>
<dbReference type="InterPro" id="IPR000276">
    <property type="entry name" value="GPCR_Rhodpsn"/>
</dbReference>
<feature type="transmembrane region" description="Helical" evidence="5">
    <location>
        <begin position="190"/>
        <end position="212"/>
    </location>
</feature>
<protein>
    <recommendedName>
        <fullName evidence="6">G-protein coupled receptors family 1 profile domain-containing protein</fullName>
    </recommendedName>
</protein>
<keyword evidence="3 5" id="KW-1133">Transmembrane helix</keyword>
<evidence type="ECO:0000256" key="1">
    <source>
        <dbReference type="ARBA" id="ARBA00004370"/>
    </source>
</evidence>
<dbReference type="PANTHER" id="PTHR46641">
    <property type="entry name" value="FMRFAMIDE RECEPTOR-RELATED"/>
    <property type="match status" value="1"/>
</dbReference>
<dbReference type="OrthoDB" id="10011262at2759"/>
<dbReference type="GO" id="GO:0016020">
    <property type="term" value="C:membrane"/>
    <property type="evidence" value="ECO:0007669"/>
    <property type="project" value="UniProtKB-SubCell"/>
</dbReference>
<dbReference type="InterPro" id="IPR017452">
    <property type="entry name" value="GPCR_Rhodpsn_7TM"/>
</dbReference>
<organism evidence="7 8">
    <name type="scientific">Dimorphilus gyrociliatus</name>
    <dbReference type="NCBI Taxonomy" id="2664684"/>
    <lineage>
        <taxon>Eukaryota</taxon>
        <taxon>Metazoa</taxon>
        <taxon>Spiralia</taxon>
        <taxon>Lophotrochozoa</taxon>
        <taxon>Annelida</taxon>
        <taxon>Polychaeta</taxon>
        <taxon>Polychaeta incertae sedis</taxon>
        <taxon>Dinophilidae</taxon>
        <taxon>Dimorphilus</taxon>
    </lineage>
</organism>
<accession>A0A7I8VAS0</accession>
<feature type="transmembrane region" description="Helical" evidence="5">
    <location>
        <begin position="104"/>
        <end position="127"/>
    </location>
</feature>
<dbReference type="Gene3D" id="1.20.1070.10">
    <property type="entry name" value="Rhodopsin 7-helix transmembrane proteins"/>
    <property type="match status" value="1"/>
</dbReference>
<evidence type="ECO:0000313" key="7">
    <source>
        <dbReference type="EMBL" id="CAD5113432.1"/>
    </source>
</evidence>
<dbReference type="EMBL" id="CAJFCJ010000003">
    <property type="protein sequence ID" value="CAD5113432.1"/>
    <property type="molecule type" value="Genomic_DNA"/>
</dbReference>
<dbReference type="PANTHER" id="PTHR46641:SF2">
    <property type="entry name" value="FMRFAMIDE RECEPTOR"/>
    <property type="match status" value="1"/>
</dbReference>
<feature type="transmembrane region" description="Helical" evidence="5">
    <location>
        <begin position="287"/>
        <end position="306"/>
    </location>
</feature>
<evidence type="ECO:0000313" key="8">
    <source>
        <dbReference type="Proteomes" id="UP000549394"/>
    </source>
</evidence>
<dbReference type="GO" id="GO:0004930">
    <property type="term" value="F:G protein-coupled receptor activity"/>
    <property type="evidence" value="ECO:0007669"/>
    <property type="project" value="InterPro"/>
</dbReference>
<evidence type="ECO:0000256" key="5">
    <source>
        <dbReference type="SAM" id="Phobius"/>
    </source>
</evidence>
<name>A0A7I8VAS0_9ANNE</name>
<dbReference type="SUPFAM" id="SSF81321">
    <property type="entry name" value="Family A G protein-coupled receptor-like"/>
    <property type="match status" value="1"/>
</dbReference>
<feature type="domain" description="G-protein coupled receptors family 1 profile" evidence="6">
    <location>
        <begin position="34"/>
        <end position="303"/>
    </location>
</feature>
<feature type="transmembrane region" description="Helical" evidence="5">
    <location>
        <begin position="242"/>
        <end position="267"/>
    </location>
</feature>
<evidence type="ECO:0000256" key="3">
    <source>
        <dbReference type="ARBA" id="ARBA00022989"/>
    </source>
</evidence>
<proteinExistence type="predicted"/>
<dbReference type="Proteomes" id="UP000549394">
    <property type="component" value="Unassembled WGS sequence"/>
</dbReference>
<dbReference type="InterPro" id="IPR052954">
    <property type="entry name" value="GPCR-Ligand_Int"/>
</dbReference>
<dbReference type="Pfam" id="PF00001">
    <property type="entry name" value="7tm_1"/>
    <property type="match status" value="1"/>
</dbReference>
<evidence type="ECO:0000256" key="2">
    <source>
        <dbReference type="ARBA" id="ARBA00022692"/>
    </source>
</evidence>
<comment type="subcellular location">
    <subcellularLocation>
        <location evidence="1">Membrane</location>
    </subcellularLocation>
</comment>
<comment type="caution">
    <text evidence="7">The sequence shown here is derived from an EMBL/GenBank/DDBJ whole genome shotgun (WGS) entry which is preliminary data.</text>
</comment>
<evidence type="ECO:0000256" key="4">
    <source>
        <dbReference type="ARBA" id="ARBA00023136"/>
    </source>
</evidence>
<keyword evidence="4 5" id="KW-0472">Membrane</keyword>
<reference evidence="7 8" key="1">
    <citation type="submission" date="2020-08" db="EMBL/GenBank/DDBJ databases">
        <authorList>
            <person name="Hejnol A."/>
        </authorList>
    </citation>
    <scope>NUCLEOTIDE SEQUENCE [LARGE SCALE GENOMIC DNA]</scope>
</reference>
<sequence>MSSNKTEFFTACVTFDFMIQSVGMGILIVFGFTGNILSMICLNRDRSKTATPFLLISLEVADTFFLGFAVLLRVVPSTAIYILYPGEAPSSLNTLLSFCGAYVYPLALVSETTTIYLTLLVTVNRYVSVCKPYEVSRIRSVTHARRYVCLIVLLSFAINLPRFFEYDYISTENSTRSARTSMADNHVYKIVYANSIYCLVMFLVPLTTLIILNHRLIRALREARRKRAQLLNSDTSRSEDDITLVLIVVVLVFVVCQTPALATQILHSFLEDEQKECPMPYYFYERLSDFMVVVNSSLNFTIYCFCSKRFRQILKNLICKVNSEIPMTEITQLDTKIDNGTQTGRKSQM</sequence>
<evidence type="ECO:0000259" key="6">
    <source>
        <dbReference type="PROSITE" id="PS50262"/>
    </source>
</evidence>
<gene>
    <name evidence="7" type="ORF">DGYR_LOCUS2423</name>
</gene>
<dbReference type="PROSITE" id="PS50262">
    <property type="entry name" value="G_PROTEIN_RECEP_F1_2"/>
    <property type="match status" value="1"/>
</dbReference>
<feature type="transmembrane region" description="Helical" evidence="5">
    <location>
        <begin position="63"/>
        <end position="84"/>
    </location>
</feature>
<dbReference type="AlphaFoldDB" id="A0A7I8VAS0"/>
<dbReference type="PRINTS" id="PR00237">
    <property type="entry name" value="GPCRRHODOPSN"/>
</dbReference>
<feature type="transmembrane region" description="Helical" evidence="5">
    <location>
        <begin position="17"/>
        <end position="42"/>
    </location>
</feature>
<dbReference type="CDD" id="cd14978">
    <property type="entry name" value="7tmA_FMRFamide_R-like"/>
    <property type="match status" value="1"/>
</dbReference>
<feature type="transmembrane region" description="Helical" evidence="5">
    <location>
        <begin position="147"/>
        <end position="164"/>
    </location>
</feature>
<keyword evidence="8" id="KW-1185">Reference proteome</keyword>